<dbReference type="PROSITE" id="PS51405">
    <property type="entry name" value="HEME_HALOPEROXIDASE"/>
    <property type="match status" value="1"/>
</dbReference>
<keyword evidence="2" id="KW-0575">Peroxidase</keyword>
<evidence type="ECO:0000256" key="5">
    <source>
        <dbReference type="ARBA" id="ARBA00023002"/>
    </source>
</evidence>
<dbReference type="InterPro" id="IPR036851">
    <property type="entry name" value="Chloroperoxidase-like_sf"/>
</dbReference>
<keyword evidence="5" id="KW-0560">Oxidoreductase</keyword>
<feature type="signal peptide" evidence="8">
    <location>
        <begin position="1"/>
        <end position="22"/>
    </location>
</feature>
<dbReference type="PANTHER" id="PTHR33577">
    <property type="entry name" value="STERIGMATOCYSTIN BIOSYNTHESIS PEROXIDASE STCC-RELATED"/>
    <property type="match status" value="1"/>
</dbReference>
<name>A0A4U0UAH8_9PEZI</name>
<comment type="similarity">
    <text evidence="7">Belongs to the chloroperoxidase family.</text>
</comment>
<protein>
    <recommendedName>
        <fullName evidence="9">Heme haloperoxidase family profile domain-containing protein</fullName>
    </recommendedName>
</protein>
<evidence type="ECO:0000259" key="9">
    <source>
        <dbReference type="PROSITE" id="PS51405"/>
    </source>
</evidence>
<dbReference type="Pfam" id="PF01328">
    <property type="entry name" value="Peroxidase_2"/>
    <property type="match status" value="1"/>
</dbReference>
<evidence type="ECO:0000256" key="7">
    <source>
        <dbReference type="ARBA" id="ARBA00025795"/>
    </source>
</evidence>
<dbReference type="Proteomes" id="UP000308549">
    <property type="component" value="Unassembled WGS sequence"/>
</dbReference>
<keyword evidence="3" id="KW-0349">Heme</keyword>
<accession>A0A4U0UAH8</accession>
<evidence type="ECO:0000256" key="2">
    <source>
        <dbReference type="ARBA" id="ARBA00022559"/>
    </source>
</evidence>
<dbReference type="GO" id="GO:0004601">
    <property type="term" value="F:peroxidase activity"/>
    <property type="evidence" value="ECO:0007669"/>
    <property type="project" value="UniProtKB-KW"/>
</dbReference>
<evidence type="ECO:0000313" key="11">
    <source>
        <dbReference type="Proteomes" id="UP000308549"/>
    </source>
</evidence>
<gene>
    <name evidence="10" type="ORF">B0A50_01487</name>
</gene>
<evidence type="ECO:0000256" key="8">
    <source>
        <dbReference type="SAM" id="SignalP"/>
    </source>
</evidence>
<reference evidence="10 11" key="1">
    <citation type="submission" date="2017-03" db="EMBL/GenBank/DDBJ databases">
        <title>Genomes of endolithic fungi from Antarctica.</title>
        <authorList>
            <person name="Coleine C."/>
            <person name="Masonjones S."/>
            <person name="Stajich J.E."/>
        </authorList>
    </citation>
    <scope>NUCLEOTIDE SEQUENCE [LARGE SCALE GENOMIC DNA]</scope>
    <source>
        <strain evidence="10 11">CCFEE 6315</strain>
    </source>
</reference>
<dbReference type="GO" id="GO:0046872">
    <property type="term" value="F:metal ion binding"/>
    <property type="evidence" value="ECO:0007669"/>
    <property type="project" value="UniProtKB-KW"/>
</dbReference>
<dbReference type="Gene3D" id="1.10.489.10">
    <property type="entry name" value="Chloroperoxidase-like"/>
    <property type="match status" value="1"/>
</dbReference>
<feature type="domain" description="Heme haloperoxidase family profile" evidence="9">
    <location>
        <begin position="35"/>
        <end position="269"/>
    </location>
</feature>
<dbReference type="InterPro" id="IPR000028">
    <property type="entry name" value="Chloroperoxidase"/>
</dbReference>
<evidence type="ECO:0000256" key="6">
    <source>
        <dbReference type="ARBA" id="ARBA00023004"/>
    </source>
</evidence>
<keyword evidence="4" id="KW-0479">Metal-binding</keyword>
<dbReference type="AlphaFoldDB" id="A0A4U0UAH8"/>
<comment type="cofactor">
    <cofactor evidence="1">
        <name>heme b</name>
        <dbReference type="ChEBI" id="CHEBI:60344"/>
    </cofactor>
</comment>
<evidence type="ECO:0000313" key="10">
    <source>
        <dbReference type="EMBL" id="TKA32381.1"/>
    </source>
</evidence>
<keyword evidence="8" id="KW-0732">Signal</keyword>
<comment type="caution">
    <text evidence="10">The sequence shown here is derived from an EMBL/GenBank/DDBJ whole genome shotgun (WGS) entry which is preliminary data.</text>
</comment>
<feature type="chain" id="PRO_5020251636" description="Heme haloperoxidase family profile domain-containing protein" evidence="8">
    <location>
        <begin position="23"/>
        <end position="368"/>
    </location>
</feature>
<dbReference type="EMBL" id="NAJL01000005">
    <property type="protein sequence ID" value="TKA32381.1"/>
    <property type="molecule type" value="Genomic_DNA"/>
</dbReference>
<evidence type="ECO:0000256" key="3">
    <source>
        <dbReference type="ARBA" id="ARBA00022617"/>
    </source>
</evidence>
<dbReference type="PANTHER" id="PTHR33577:SF9">
    <property type="entry name" value="PEROXIDASE STCC"/>
    <property type="match status" value="1"/>
</dbReference>
<organism evidence="10 11">
    <name type="scientific">Salinomyces thailandicus</name>
    <dbReference type="NCBI Taxonomy" id="706561"/>
    <lineage>
        <taxon>Eukaryota</taxon>
        <taxon>Fungi</taxon>
        <taxon>Dikarya</taxon>
        <taxon>Ascomycota</taxon>
        <taxon>Pezizomycotina</taxon>
        <taxon>Dothideomycetes</taxon>
        <taxon>Dothideomycetidae</taxon>
        <taxon>Mycosphaerellales</taxon>
        <taxon>Teratosphaeriaceae</taxon>
        <taxon>Salinomyces</taxon>
    </lineage>
</organism>
<sequence>MPSMLAIRALWVLNLFISSSIAFPSLDPIVPRAAASQPYEAPGPGDARAPCPALNTLANHGCINHNGSDIARQSIIDAFQAQFGIEESAIDLALVNAFVVCEYVTGADCGTTLKNLTILAEPHAFEHDHSFSREDYMMSYLPDGAAFTDNQNFNASIFQSSLDVLGGSTHVNYKQMNQIRLQREALSLNNTVPGWFVESKPIQEFEAGFIFAVMGDFNLPKYNVTPKIRVEWWNYWFTNESFPYELGWHPPTVPRGSDFVLSASSEVLAARVKSTPAPLVSGAVGTADAPGTLNEAVATTTYQIPTFEPYAAAGVGGADKRDVSTSTEATATAVPVINPYMQTLAPSDIAAQQAYATSVMSVLSSMSA</sequence>
<keyword evidence="6" id="KW-0408">Iron</keyword>
<evidence type="ECO:0000256" key="4">
    <source>
        <dbReference type="ARBA" id="ARBA00022723"/>
    </source>
</evidence>
<dbReference type="SUPFAM" id="SSF47571">
    <property type="entry name" value="Cloroperoxidase"/>
    <property type="match status" value="2"/>
</dbReference>
<proteinExistence type="inferred from homology"/>
<dbReference type="OrthoDB" id="407298at2759"/>
<evidence type="ECO:0000256" key="1">
    <source>
        <dbReference type="ARBA" id="ARBA00001970"/>
    </source>
</evidence>
<keyword evidence="11" id="KW-1185">Reference proteome</keyword>